<accession>A0ABR2JV26</accession>
<dbReference type="PANTHER" id="PTHR10491">
    <property type="entry name" value="DTDP-4-DEHYDRORHAMNOSE REDUCTASE"/>
    <property type="match status" value="1"/>
</dbReference>
<dbReference type="Gene3D" id="3.40.50.720">
    <property type="entry name" value="NAD(P)-binding Rossmann-like Domain"/>
    <property type="match status" value="1"/>
</dbReference>
<feature type="domain" description="NAD-dependent epimerase/dehydratase" evidence="1">
    <location>
        <begin position="181"/>
        <end position="325"/>
    </location>
</feature>
<dbReference type="Proteomes" id="UP001470230">
    <property type="component" value="Unassembled WGS sequence"/>
</dbReference>
<dbReference type="InterPro" id="IPR011051">
    <property type="entry name" value="RmlC_Cupin_sf"/>
</dbReference>
<dbReference type="InterPro" id="IPR001509">
    <property type="entry name" value="Epimerase_deHydtase"/>
</dbReference>
<organism evidence="2 3">
    <name type="scientific">Tritrichomonas musculus</name>
    <dbReference type="NCBI Taxonomy" id="1915356"/>
    <lineage>
        <taxon>Eukaryota</taxon>
        <taxon>Metamonada</taxon>
        <taxon>Parabasalia</taxon>
        <taxon>Tritrichomonadida</taxon>
        <taxon>Tritrichomonadidae</taxon>
        <taxon>Tritrichomonas</taxon>
    </lineage>
</organism>
<reference evidence="2 3" key="1">
    <citation type="submission" date="2024-04" db="EMBL/GenBank/DDBJ databases">
        <title>Tritrichomonas musculus Genome.</title>
        <authorList>
            <person name="Alves-Ferreira E."/>
            <person name="Grigg M."/>
            <person name="Lorenzi H."/>
            <person name="Galac M."/>
        </authorList>
    </citation>
    <scope>NUCLEOTIDE SEQUENCE [LARGE SCALE GENOMIC DNA]</scope>
    <source>
        <strain evidence="2 3">EAF2021</strain>
    </source>
</reference>
<dbReference type="EMBL" id="JAPFFF010000009">
    <property type="protein sequence ID" value="KAK8882597.1"/>
    <property type="molecule type" value="Genomic_DNA"/>
</dbReference>
<dbReference type="SUPFAM" id="SSF51182">
    <property type="entry name" value="RmlC-like cupins"/>
    <property type="match status" value="1"/>
</dbReference>
<proteinExistence type="predicted"/>
<dbReference type="InterPro" id="IPR000888">
    <property type="entry name" value="RmlC-like"/>
</dbReference>
<name>A0ABR2JV26_9EUKA</name>
<protein>
    <recommendedName>
        <fullName evidence="1">NAD-dependent epimerase/dehydratase domain-containing protein</fullName>
    </recommendedName>
</protein>
<dbReference type="InterPro" id="IPR036291">
    <property type="entry name" value="NAD(P)-bd_dom_sf"/>
</dbReference>
<dbReference type="SUPFAM" id="SSF51735">
    <property type="entry name" value="NAD(P)-binding Rossmann-fold domains"/>
    <property type="match status" value="1"/>
</dbReference>
<sequence length="469" mass="53313">MSVPSSVVRQFEVEKLNVPEAELIKSPVYPDLRGTLYESFHILKLRTTCSVSQILGFYPPRHVVYGPVSHSGEEYMYLIRGKLFVILIDLQNPSTRDTLEFIPGMILRIPSNCIHAFLSLEDNTVFDIVRTIGIENEVHYTIDDPKLNINWPESEKPLVQSESSSHPQKGLSVKERPAYAIMGSTGMIGSSFVREIERRGLTWYRIRSRLQQHEAIRNELMEIRPTVGVIIAAGVGTRPNTKWCEDHHLETLDANVTCQLAIAGICERLGIHLTLIGTAGFYHYDEQHQLGDEQHGYIESDKANHECNYYYQMRVYLEKLLNETGAIKNVLNLRALFPFDHKVTSSSLIGKLLKFQKINSIKTSMTVLDDLVPLALDMINDHETGHVNWVCRGTSSNGDLLRAYKKIVDDSIQINEVQLTQQQSKEMGNSAAYVIPQRMIEKFGADKIPRVEDSITRVMENIKKEKSTQ</sequence>
<dbReference type="InterPro" id="IPR005913">
    <property type="entry name" value="dTDP_dehydrorham_reduct"/>
</dbReference>
<dbReference type="Pfam" id="PF00908">
    <property type="entry name" value="dTDP_sugar_isom"/>
    <property type="match status" value="1"/>
</dbReference>
<dbReference type="PANTHER" id="PTHR10491:SF4">
    <property type="entry name" value="METHIONINE ADENOSYLTRANSFERASE 2 SUBUNIT BETA"/>
    <property type="match status" value="1"/>
</dbReference>
<dbReference type="InterPro" id="IPR014710">
    <property type="entry name" value="RmlC-like_jellyroll"/>
</dbReference>
<evidence type="ECO:0000313" key="3">
    <source>
        <dbReference type="Proteomes" id="UP001470230"/>
    </source>
</evidence>
<keyword evidence="3" id="KW-1185">Reference proteome</keyword>
<evidence type="ECO:0000313" key="2">
    <source>
        <dbReference type="EMBL" id="KAK8882597.1"/>
    </source>
</evidence>
<dbReference type="Pfam" id="PF01370">
    <property type="entry name" value="Epimerase"/>
    <property type="match status" value="1"/>
</dbReference>
<gene>
    <name evidence="2" type="ORF">M9Y10_045239</name>
</gene>
<evidence type="ECO:0000259" key="1">
    <source>
        <dbReference type="Pfam" id="PF01370"/>
    </source>
</evidence>
<comment type="caution">
    <text evidence="2">The sequence shown here is derived from an EMBL/GenBank/DDBJ whole genome shotgun (WGS) entry which is preliminary data.</text>
</comment>
<dbReference type="Gene3D" id="2.60.120.10">
    <property type="entry name" value="Jelly Rolls"/>
    <property type="match status" value="1"/>
</dbReference>